<evidence type="ECO:0000256" key="3">
    <source>
        <dbReference type="ARBA" id="ARBA00022763"/>
    </source>
</evidence>
<comment type="caution">
    <text evidence="9">The sequence shown here is derived from an EMBL/GenBank/DDBJ whole genome shotgun (WGS) entry which is preliminary data.</text>
</comment>
<dbReference type="Pfam" id="PF03167">
    <property type="entry name" value="UDG"/>
    <property type="match status" value="1"/>
</dbReference>
<keyword evidence="2" id="KW-0479">Metal-binding</keyword>
<name>A0A0R2N172_9LACO</name>
<dbReference type="GO" id="GO:0006281">
    <property type="term" value="P:DNA repair"/>
    <property type="evidence" value="ECO:0007669"/>
    <property type="project" value="UniProtKB-KW"/>
</dbReference>
<dbReference type="AlphaFoldDB" id="A0A0R2N172"/>
<dbReference type="SUPFAM" id="SSF52141">
    <property type="entry name" value="Uracil-DNA glycosylase-like"/>
    <property type="match status" value="1"/>
</dbReference>
<proteinExistence type="predicted"/>
<evidence type="ECO:0000256" key="2">
    <source>
        <dbReference type="ARBA" id="ARBA00022723"/>
    </source>
</evidence>
<dbReference type="GO" id="GO:0051539">
    <property type="term" value="F:4 iron, 4 sulfur cluster binding"/>
    <property type="evidence" value="ECO:0007669"/>
    <property type="project" value="UniProtKB-KW"/>
</dbReference>
<dbReference type="InterPro" id="IPR036895">
    <property type="entry name" value="Uracil-DNA_glycosylase-like_sf"/>
</dbReference>
<keyword evidence="7" id="KW-0234">DNA repair</keyword>
<evidence type="ECO:0000256" key="1">
    <source>
        <dbReference type="ARBA" id="ARBA00022485"/>
    </source>
</evidence>
<accession>A0A0R2N172</accession>
<dbReference type="SMART" id="SM00986">
    <property type="entry name" value="UDG"/>
    <property type="match status" value="1"/>
</dbReference>
<evidence type="ECO:0000256" key="5">
    <source>
        <dbReference type="ARBA" id="ARBA00023004"/>
    </source>
</evidence>
<gene>
    <name evidence="9" type="ORF">IV56_GL001366</name>
</gene>
<keyword evidence="3" id="KW-0227">DNA damage</keyword>
<dbReference type="GO" id="GO:0097506">
    <property type="term" value="F:deaminated base DNA N-glycosylase activity"/>
    <property type="evidence" value="ECO:0007669"/>
    <property type="project" value="UniProtKB-ARBA"/>
</dbReference>
<evidence type="ECO:0000256" key="4">
    <source>
        <dbReference type="ARBA" id="ARBA00022801"/>
    </source>
</evidence>
<feature type="domain" description="Uracil-DNA glycosylase-like" evidence="8">
    <location>
        <begin position="13"/>
        <end position="183"/>
    </location>
</feature>
<protein>
    <recommendedName>
        <fullName evidence="8">Uracil-DNA glycosylase-like domain-containing protein</fullName>
    </recommendedName>
</protein>
<organism evidence="9 10">
    <name type="scientific">Lacticaseibacillus saniviri JCM 17471 = DSM 24301</name>
    <dbReference type="NCBI Taxonomy" id="1293598"/>
    <lineage>
        <taxon>Bacteria</taxon>
        <taxon>Bacillati</taxon>
        <taxon>Bacillota</taxon>
        <taxon>Bacilli</taxon>
        <taxon>Lactobacillales</taxon>
        <taxon>Lactobacillaceae</taxon>
        <taxon>Lacticaseibacillus</taxon>
    </lineage>
</organism>
<dbReference type="InterPro" id="IPR005122">
    <property type="entry name" value="Uracil-DNA_glycosylase-like"/>
</dbReference>
<keyword evidence="10" id="KW-1185">Reference proteome</keyword>
<keyword evidence="4" id="KW-0378">Hydrolase</keyword>
<evidence type="ECO:0000259" key="8">
    <source>
        <dbReference type="SMART" id="SM00986"/>
    </source>
</evidence>
<dbReference type="EMBL" id="JQCE01000005">
    <property type="protein sequence ID" value="KRO18235.1"/>
    <property type="molecule type" value="Genomic_DNA"/>
</dbReference>
<keyword evidence="5" id="KW-0408">Iron</keyword>
<evidence type="ECO:0000313" key="10">
    <source>
        <dbReference type="Proteomes" id="UP000050969"/>
    </source>
</evidence>
<dbReference type="STRING" id="1293598.IV56_GL001366"/>
<reference evidence="9 10" key="1">
    <citation type="journal article" date="2015" name="Genome Announc.">
        <title>Expanding the biotechnology potential of lactobacilli through comparative genomics of 213 strains and associated genera.</title>
        <authorList>
            <person name="Sun Z."/>
            <person name="Harris H.M."/>
            <person name="McCann A."/>
            <person name="Guo C."/>
            <person name="Argimon S."/>
            <person name="Zhang W."/>
            <person name="Yang X."/>
            <person name="Jeffery I.B."/>
            <person name="Cooney J.C."/>
            <person name="Kagawa T.F."/>
            <person name="Liu W."/>
            <person name="Song Y."/>
            <person name="Salvetti E."/>
            <person name="Wrobel A."/>
            <person name="Rasinkangas P."/>
            <person name="Parkhill J."/>
            <person name="Rea M.C."/>
            <person name="O'Sullivan O."/>
            <person name="Ritari J."/>
            <person name="Douillard F.P."/>
            <person name="Paul Ross R."/>
            <person name="Yang R."/>
            <person name="Briner A.E."/>
            <person name="Felis G.E."/>
            <person name="de Vos W.M."/>
            <person name="Barrangou R."/>
            <person name="Klaenhammer T.R."/>
            <person name="Caufield P.W."/>
            <person name="Cui Y."/>
            <person name="Zhang H."/>
            <person name="O'Toole P.W."/>
        </authorList>
    </citation>
    <scope>NUCLEOTIDE SEQUENCE [LARGE SCALE GENOMIC DNA]</scope>
    <source>
        <strain evidence="9 10">DSM 24301</strain>
    </source>
</reference>
<dbReference type="SMART" id="SM00987">
    <property type="entry name" value="UreE_C"/>
    <property type="match status" value="1"/>
</dbReference>
<keyword evidence="6" id="KW-0411">Iron-sulfur</keyword>
<dbReference type="RefSeq" id="WP_162260341.1">
    <property type="nucleotide sequence ID" value="NZ_JQCE01000005.1"/>
</dbReference>
<sequence>MRQPIPNTQGFLAGFGNPKPRLILVGEAPGETELTSHRPFSGRAGAKLALMLDVLGLTRADVFITVSFPRRPIRLNEKTQRVVNRPPTANEILADADLLDCELSRLPQVPLLLMGNTAINRLYQGRVSDYAGQIIHHTLKHKRDQQLMFTGAVRTFAVCAHPAALLYRKQTEQATLAQLSAIKAQLLEDFA</sequence>
<dbReference type="Proteomes" id="UP000050969">
    <property type="component" value="Unassembled WGS sequence"/>
</dbReference>
<dbReference type="PANTHER" id="PTHR33693">
    <property type="entry name" value="TYPE-5 URACIL-DNA GLYCOSYLASE"/>
    <property type="match status" value="1"/>
</dbReference>
<dbReference type="Gene3D" id="3.40.470.10">
    <property type="entry name" value="Uracil-DNA glycosylase-like domain"/>
    <property type="match status" value="1"/>
</dbReference>
<dbReference type="PANTHER" id="PTHR33693:SF1">
    <property type="entry name" value="TYPE-4 URACIL-DNA GLYCOSYLASE"/>
    <property type="match status" value="1"/>
</dbReference>
<dbReference type="GO" id="GO:0046872">
    <property type="term" value="F:metal ion binding"/>
    <property type="evidence" value="ECO:0007669"/>
    <property type="project" value="UniProtKB-KW"/>
</dbReference>
<evidence type="ECO:0000313" key="9">
    <source>
        <dbReference type="EMBL" id="KRO18235.1"/>
    </source>
</evidence>
<evidence type="ECO:0000256" key="7">
    <source>
        <dbReference type="ARBA" id="ARBA00023204"/>
    </source>
</evidence>
<keyword evidence="1" id="KW-0004">4Fe-4S</keyword>
<evidence type="ECO:0000256" key="6">
    <source>
        <dbReference type="ARBA" id="ARBA00023014"/>
    </source>
</evidence>
<dbReference type="InterPro" id="IPR051536">
    <property type="entry name" value="UDG_Type-4/5"/>
</dbReference>
<dbReference type="PATRIC" id="fig|1293598.4.peg.1430"/>